<sequence>MGLTPENDTASTLPCSCMNSSCPCSYSITQTALIVTVTSSLSLLTVLGNLLVMLSIGVNRHLRTANNYFLFSLAVADLFIGLVSMNLYALYLVKGHWPLGALLCDLWLLLDYVVSNASVMNLLVISLDRYFCVTRPLSYPARRTDGMAGLMIAAAWLLSLLLWAPPILWWQMFPAKRQIPEGQCYVQLLASPPLTLGTTVVSFYLPAVVMVGLYGRIAAASRSRLHRRRSVRTSAAAPPQNRRFLESRSLASSESETKTVSDCLTQTDSGRASKPPENGKSSSPQGNPKEATEMKRLSSEPKPAAIQTRIRAFSRTYSMLTRWQERRRRRVLTRERRVTHTVLAILTAFIVTWTPYNIMAVVGTFCRVCVPNTLWAAGYWMCYINSAINPGFYALFNVTFRKTFLRLLQCSRRKT</sequence>
<evidence type="ECO:0000313" key="16">
    <source>
        <dbReference type="Proteomes" id="UP001174136"/>
    </source>
</evidence>
<dbReference type="PRINTS" id="PR00237">
    <property type="entry name" value="GPCRRHODOPSN"/>
</dbReference>
<dbReference type="PROSITE" id="PS50262">
    <property type="entry name" value="G_PROTEIN_RECEP_F1_2"/>
    <property type="match status" value="1"/>
</dbReference>
<dbReference type="Pfam" id="PF00001">
    <property type="entry name" value="7tm_1"/>
    <property type="match status" value="1"/>
</dbReference>
<dbReference type="PANTHER" id="PTHR24247:SF180">
    <property type="entry name" value="MUSCARINIC ACETYLCHOLINE RECEPTOR M4"/>
    <property type="match status" value="1"/>
</dbReference>
<evidence type="ECO:0000256" key="4">
    <source>
        <dbReference type="ARBA" id="ARBA00023018"/>
    </source>
</evidence>
<feature type="domain" description="G-protein coupled receptors family 1 profile" evidence="13">
    <location>
        <begin position="48"/>
        <end position="393"/>
    </location>
</feature>
<evidence type="ECO:0000256" key="8">
    <source>
        <dbReference type="ARBA" id="ARBA00023224"/>
    </source>
</evidence>
<feature type="compositionally biased region" description="Basic and acidic residues" evidence="12">
    <location>
        <begin position="290"/>
        <end position="299"/>
    </location>
</feature>
<keyword evidence="7 10" id="KW-0675">Receptor</keyword>
<dbReference type="EMBL" id="JAOPHQ010000116">
    <property type="protein sequence ID" value="KAK0155733.1"/>
    <property type="molecule type" value="Genomic_DNA"/>
</dbReference>
<dbReference type="PROSITE" id="PS00237">
    <property type="entry name" value="G_PROTEIN_RECEP_F1_1"/>
    <property type="match status" value="1"/>
</dbReference>
<feature type="transmembrane region" description="Helical" evidence="11">
    <location>
        <begin position="201"/>
        <end position="219"/>
    </location>
</feature>
<feature type="region of interest" description="Disordered" evidence="12">
    <location>
        <begin position="228"/>
        <end position="305"/>
    </location>
</feature>
<keyword evidence="4 11" id="KW-0770">Synapse</keyword>
<dbReference type="PANTHER" id="PTHR24247">
    <property type="entry name" value="5-HYDROXYTRYPTAMINE RECEPTOR"/>
    <property type="match status" value="1"/>
</dbReference>
<keyword evidence="8 10" id="KW-0807">Transducer</keyword>
<comment type="subcellular location">
    <subcellularLocation>
        <location evidence="11">Cell membrane</location>
        <topology evidence="11">Multi-pass membrane protein</topology>
    </subcellularLocation>
    <subcellularLocation>
        <location evidence="11">Postsynaptic cell membrane</location>
        <topology evidence="11">Multi-pass membrane protein</topology>
    </subcellularLocation>
</comment>
<keyword evidence="6 11" id="KW-0472">Membrane</keyword>
<dbReference type="AlphaFoldDB" id="A0AA47N3U2"/>
<gene>
    <name evidence="14" type="primary">CHRM4_2</name>
    <name evidence="15" type="synonym">CHRM4_0</name>
    <name evidence="15" type="ORF">N1851_001771</name>
    <name evidence="14" type="ORF">N1851_006808</name>
</gene>
<feature type="transmembrane region" description="Helical" evidence="11">
    <location>
        <begin position="148"/>
        <end position="170"/>
    </location>
</feature>
<dbReference type="GO" id="GO:0007187">
    <property type="term" value="P:G protein-coupled receptor signaling pathway, coupled to cyclic nucleotide second messenger"/>
    <property type="evidence" value="ECO:0007669"/>
    <property type="project" value="TreeGrafter"/>
</dbReference>
<organism evidence="14 16">
    <name type="scientific">Merluccius polli</name>
    <name type="common">Benguela hake</name>
    <name type="synonym">Merluccius cadenati</name>
    <dbReference type="NCBI Taxonomy" id="89951"/>
    <lineage>
        <taxon>Eukaryota</taxon>
        <taxon>Metazoa</taxon>
        <taxon>Chordata</taxon>
        <taxon>Craniata</taxon>
        <taxon>Vertebrata</taxon>
        <taxon>Euteleostomi</taxon>
        <taxon>Actinopterygii</taxon>
        <taxon>Neopterygii</taxon>
        <taxon>Teleostei</taxon>
        <taxon>Neoteleostei</taxon>
        <taxon>Acanthomorphata</taxon>
        <taxon>Zeiogadaria</taxon>
        <taxon>Gadariae</taxon>
        <taxon>Gadiformes</taxon>
        <taxon>Gadoidei</taxon>
        <taxon>Merlucciidae</taxon>
        <taxon>Merluccius</taxon>
    </lineage>
</organism>
<feature type="transmembrane region" description="Helical" evidence="11">
    <location>
        <begin position="376"/>
        <end position="396"/>
    </location>
</feature>
<dbReference type="GO" id="GO:0004993">
    <property type="term" value="F:G protein-coupled serotonin receptor activity"/>
    <property type="evidence" value="ECO:0007669"/>
    <property type="project" value="TreeGrafter"/>
</dbReference>
<evidence type="ECO:0000256" key="9">
    <source>
        <dbReference type="ARBA" id="ARBA00023257"/>
    </source>
</evidence>
<keyword evidence="16" id="KW-1185">Reference proteome</keyword>
<keyword evidence="3 11" id="KW-1133">Transmembrane helix</keyword>
<comment type="similarity">
    <text evidence="11">Belongs to the G-protein coupled receptor 1 family. Muscarinic acetylcholine receptor subfamily.</text>
</comment>
<feature type="compositionally biased region" description="Polar residues" evidence="12">
    <location>
        <begin position="258"/>
        <end position="270"/>
    </location>
</feature>
<dbReference type="PRINTS" id="PR00243">
    <property type="entry name" value="MUSCARINICR"/>
</dbReference>
<dbReference type="InterPro" id="IPR000276">
    <property type="entry name" value="GPCR_Rhodpsn"/>
</dbReference>
<comment type="function">
    <text evidence="11">The muscarinic acetylcholine receptor mediates various cellular responses, including inhibition of adenylate cyclase, breakdown of phosphoinositides and modulation of potassium channels through the action of G proteins.</text>
</comment>
<evidence type="ECO:0000256" key="7">
    <source>
        <dbReference type="ARBA" id="ARBA00023170"/>
    </source>
</evidence>
<evidence type="ECO:0000256" key="6">
    <source>
        <dbReference type="ARBA" id="ARBA00023136"/>
    </source>
</evidence>
<feature type="transmembrane region" description="Helical" evidence="11">
    <location>
        <begin position="33"/>
        <end position="56"/>
    </location>
</feature>
<keyword evidence="1 11" id="KW-1003">Cell membrane</keyword>
<reference evidence="14" key="1">
    <citation type="journal article" date="2023" name="Front. Mar. Sci.">
        <title>A new Merluccius polli reference genome to investigate the effects of global change in West African waters.</title>
        <authorList>
            <person name="Mateo J.L."/>
            <person name="Blanco-Fernandez C."/>
            <person name="Garcia-Vazquez E."/>
            <person name="Machado-Schiaffino G."/>
        </authorList>
    </citation>
    <scope>NUCLEOTIDE SEQUENCE</scope>
    <source>
        <strain evidence="14">C29</strain>
        <tissue evidence="14">Fin</tissue>
    </source>
</reference>
<dbReference type="SUPFAM" id="SSF81321">
    <property type="entry name" value="Family A G protein-coupled receptor-like"/>
    <property type="match status" value="1"/>
</dbReference>
<accession>A0AA47N3U2</accession>
<feature type="transmembrane region" description="Helical" evidence="11">
    <location>
        <begin position="106"/>
        <end position="127"/>
    </location>
</feature>
<keyword evidence="2 10" id="KW-0812">Transmembrane</keyword>
<name>A0AA47N3U2_MERPO</name>
<keyword evidence="9 11" id="KW-0628">Postsynaptic cell membrane</keyword>
<dbReference type="GO" id="GO:0007197">
    <property type="term" value="P:adenylate cyclase-inhibiting G protein-coupled acetylcholine receptor signaling pathway"/>
    <property type="evidence" value="ECO:0007669"/>
    <property type="project" value="TreeGrafter"/>
</dbReference>
<dbReference type="EMBL" id="JAOPHQ010001161">
    <property type="protein sequence ID" value="KAK0151827.1"/>
    <property type="molecule type" value="Genomic_DNA"/>
</dbReference>
<proteinExistence type="inferred from homology"/>
<dbReference type="Proteomes" id="UP001174136">
    <property type="component" value="Unassembled WGS sequence"/>
</dbReference>
<evidence type="ECO:0000256" key="5">
    <source>
        <dbReference type="ARBA" id="ARBA00023040"/>
    </source>
</evidence>
<dbReference type="GO" id="GO:0030425">
    <property type="term" value="C:dendrite"/>
    <property type="evidence" value="ECO:0007669"/>
    <property type="project" value="TreeGrafter"/>
</dbReference>
<evidence type="ECO:0000259" key="13">
    <source>
        <dbReference type="PROSITE" id="PS50262"/>
    </source>
</evidence>
<feature type="transmembrane region" description="Helical" evidence="11">
    <location>
        <begin position="68"/>
        <end position="91"/>
    </location>
</feature>
<protein>
    <recommendedName>
        <fullName evidence="11">Muscarinic acetylcholine receptor</fullName>
    </recommendedName>
</protein>
<evidence type="ECO:0000256" key="12">
    <source>
        <dbReference type="SAM" id="MobiDB-lite"/>
    </source>
</evidence>
<evidence type="ECO:0000313" key="14">
    <source>
        <dbReference type="EMBL" id="KAK0151827.1"/>
    </source>
</evidence>
<feature type="transmembrane region" description="Helical" evidence="11">
    <location>
        <begin position="338"/>
        <end position="356"/>
    </location>
</feature>
<evidence type="ECO:0000256" key="2">
    <source>
        <dbReference type="ARBA" id="ARBA00022692"/>
    </source>
</evidence>
<evidence type="ECO:0000256" key="10">
    <source>
        <dbReference type="RuleBase" id="RU000688"/>
    </source>
</evidence>
<dbReference type="Gene3D" id="1.20.1070.10">
    <property type="entry name" value="Rhodopsin 7-helix transmembrane proteins"/>
    <property type="match status" value="2"/>
</dbReference>
<evidence type="ECO:0000256" key="1">
    <source>
        <dbReference type="ARBA" id="ARBA00022475"/>
    </source>
</evidence>
<dbReference type="InterPro" id="IPR017452">
    <property type="entry name" value="GPCR_Rhodpsn_7TM"/>
</dbReference>
<dbReference type="GO" id="GO:0045211">
    <property type="term" value="C:postsynaptic membrane"/>
    <property type="evidence" value="ECO:0007669"/>
    <property type="project" value="UniProtKB-SubCell"/>
</dbReference>
<evidence type="ECO:0000313" key="15">
    <source>
        <dbReference type="EMBL" id="KAK0155733.1"/>
    </source>
</evidence>
<evidence type="ECO:0000256" key="3">
    <source>
        <dbReference type="ARBA" id="ARBA00022989"/>
    </source>
</evidence>
<keyword evidence="5 10" id="KW-0297">G-protein coupled receptor</keyword>
<evidence type="ECO:0000256" key="11">
    <source>
        <dbReference type="RuleBase" id="RU361191"/>
    </source>
</evidence>
<comment type="caution">
    <text evidence="14">The sequence shown here is derived from an EMBL/GenBank/DDBJ whole genome shotgun (WGS) entry which is preliminary data.</text>
</comment>
<dbReference type="InterPro" id="IPR000995">
    <property type="entry name" value="Musac_Ach_rcpt"/>
</dbReference>
<dbReference type="GO" id="GO:0016907">
    <property type="term" value="F:G protein-coupled acetylcholine receptor activity"/>
    <property type="evidence" value="ECO:0007669"/>
    <property type="project" value="UniProtKB-UniRule"/>
</dbReference>